<evidence type="ECO:0000256" key="1">
    <source>
        <dbReference type="ARBA" id="ARBA00004141"/>
    </source>
</evidence>
<evidence type="ECO:0000259" key="8">
    <source>
        <dbReference type="SMART" id="SM00014"/>
    </source>
</evidence>
<organism evidence="9 10">
    <name type="scientific">Aplysia californica</name>
    <name type="common">California sea hare</name>
    <dbReference type="NCBI Taxonomy" id="6500"/>
    <lineage>
        <taxon>Eukaryota</taxon>
        <taxon>Metazoa</taxon>
        <taxon>Spiralia</taxon>
        <taxon>Lophotrochozoa</taxon>
        <taxon>Mollusca</taxon>
        <taxon>Gastropoda</taxon>
        <taxon>Heterobranchia</taxon>
        <taxon>Euthyneura</taxon>
        <taxon>Tectipleura</taxon>
        <taxon>Aplysiida</taxon>
        <taxon>Aplysioidea</taxon>
        <taxon>Aplysiidae</taxon>
        <taxon>Aplysia</taxon>
    </lineage>
</organism>
<dbReference type="SMART" id="SM00014">
    <property type="entry name" value="acidPPc"/>
    <property type="match status" value="1"/>
</dbReference>
<evidence type="ECO:0000256" key="6">
    <source>
        <dbReference type="SAM" id="MobiDB-lite"/>
    </source>
</evidence>
<keyword evidence="9" id="KW-1185">Reference proteome</keyword>
<evidence type="ECO:0000256" key="5">
    <source>
        <dbReference type="ARBA" id="ARBA00023136"/>
    </source>
</evidence>
<evidence type="ECO:0000256" key="4">
    <source>
        <dbReference type="ARBA" id="ARBA00022989"/>
    </source>
</evidence>
<sequence length="324" mass="35833">MVCLKNQHLSQRRGIIYQIISDIFCVILVGCGILAIKFGAKPYHRGFFCGDESIMHPVLSDTVSIALAASVGVLLPGVVILLCEFILRHNQEVCLIAPKTAYPRRKSWWLSAYRSLIVFVFGISVTQFLTEIGKYSIGRLRPHFLTLCKPNLSLANCADFVIDDVCTSTDSAMMTEARLSFPSGHSSFSMYCMLFLVLYMQGRLLIPKALLLKPVAQLVVFSLGFFTCLSRISDYKHHWSDVLAGAILGMTVSVIVVVSLTDFGKTLTGRTPSSTSPDSLPESPPNMTVHSDNHSSLDYPHSHPRQTSPPRDPTSKTHIVQVEL</sequence>
<evidence type="ECO:0000313" key="9">
    <source>
        <dbReference type="Proteomes" id="UP000694888"/>
    </source>
</evidence>
<feature type="transmembrane region" description="Helical" evidence="7">
    <location>
        <begin position="15"/>
        <end position="36"/>
    </location>
</feature>
<feature type="transmembrane region" description="Helical" evidence="7">
    <location>
        <begin position="108"/>
        <end position="129"/>
    </location>
</feature>
<keyword evidence="3 7" id="KW-0812">Transmembrane</keyword>
<keyword evidence="5 7" id="KW-0472">Membrane</keyword>
<dbReference type="Gene3D" id="1.20.144.10">
    <property type="entry name" value="Phosphatidic acid phosphatase type 2/haloperoxidase"/>
    <property type="match status" value="1"/>
</dbReference>
<dbReference type="InterPro" id="IPR043216">
    <property type="entry name" value="PAP-like"/>
</dbReference>
<feature type="transmembrane region" description="Helical" evidence="7">
    <location>
        <begin position="65"/>
        <end position="87"/>
    </location>
</feature>
<proteinExistence type="inferred from homology"/>
<dbReference type="PANTHER" id="PTHR10165">
    <property type="entry name" value="LIPID PHOSPHATE PHOSPHATASE"/>
    <property type="match status" value="1"/>
</dbReference>
<feature type="region of interest" description="Disordered" evidence="6">
    <location>
        <begin position="268"/>
        <end position="324"/>
    </location>
</feature>
<accession>A0ABM0JBY8</accession>
<gene>
    <name evidence="10" type="primary">LOC101857220</name>
</gene>
<evidence type="ECO:0000256" key="7">
    <source>
        <dbReference type="SAM" id="Phobius"/>
    </source>
</evidence>
<dbReference type="PANTHER" id="PTHR10165:SF103">
    <property type="entry name" value="PHOSPHOLIPID PHOSPHATASE HOMOLOG 1.2 HOMOLOG"/>
    <property type="match status" value="1"/>
</dbReference>
<keyword evidence="4 7" id="KW-1133">Transmembrane helix</keyword>
<comment type="similarity">
    <text evidence="2">Belongs to the PA-phosphatase related phosphoesterase family.</text>
</comment>
<dbReference type="SUPFAM" id="SSF48317">
    <property type="entry name" value="Acid phosphatase/Vanadium-dependent haloperoxidase"/>
    <property type="match status" value="1"/>
</dbReference>
<feature type="transmembrane region" description="Helical" evidence="7">
    <location>
        <begin position="239"/>
        <end position="260"/>
    </location>
</feature>
<feature type="domain" description="Phosphatidic acid phosphatase type 2/haloperoxidase" evidence="8">
    <location>
        <begin position="116"/>
        <end position="257"/>
    </location>
</feature>
<name>A0ABM0JBY8_APLCA</name>
<protein>
    <submittedName>
        <fullName evidence="10">Phospholipid phosphatase 2</fullName>
    </submittedName>
</protein>
<dbReference type="RefSeq" id="XP_005090155.2">
    <property type="nucleotide sequence ID" value="XM_005090098.3"/>
</dbReference>
<dbReference type="Pfam" id="PF01569">
    <property type="entry name" value="PAP2"/>
    <property type="match status" value="1"/>
</dbReference>
<evidence type="ECO:0000313" key="10">
    <source>
        <dbReference type="RefSeq" id="XP_005090155.2"/>
    </source>
</evidence>
<dbReference type="GeneID" id="101857220"/>
<evidence type="ECO:0000256" key="2">
    <source>
        <dbReference type="ARBA" id="ARBA00008816"/>
    </source>
</evidence>
<comment type="subcellular location">
    <subcellularLocation>
        <location evidence="1">Membrane</location>
        <topology evidence="1">Multi-pass membrane protein</topology>
    </subcellularLocation>
</comment>
<feature type="transmembrane region" description="Helical" evidence="7">
    <location>
        <begin position="215"/>
        <end position="233"/>
    </location>
</feature>
<dbReference type="CDD" id="cd03384">
    <property type="entry name" value="PAP2_wunen"/>
    <property type="match status" value="1"/>
</dbReference>
<dbReference type="InterPro" id="IPR036938">
    <property type="entry name" value="PAP2/HPO_sf"/>
</dbReference>
<evidence type="ECO:0000256" key="3">
    <source>
        <dbReference type="ARBA" id="ARBA00022692"/>
    </source>
</evidence>
<feature type="compositionally biased region" description="Polar residues" evidence="6">
    <location>
        <begin position="268"/>
        <end position="278"/>
    </location>
</feature>
<dbReference type="InterPro" id="IPR000326">
    <property type="entry name" value="PAP2/HPO"/>
</dbReference>
<reference evidence="10" key="1">
    <citation type="submission" date="2025-08" db="UniProtKB">
        <authorList>
            <consortium name="RefSeq"/>
        </authorList>
    </citation>
    <scope>IDENTIFICATION</scope>
</reference>
<feature type="compositionally biased region" description="Polar residues" evidence="6">
    <location>
        <begin position="285"/>
        <end position="296"/>
    </location>
</feature>
<dbReference type="Proteomes" id="UP000694888">
    <property type="component" value="Unplaced"/>
</dbReference>